<evidence type="ECO:0000256" key="2">
    <source>
        <dbReference type="ARBA" id="ARBA00004393"/>
    </source>
</evidence>
<comment type="catalytic activity">
    <reaction evidence="1">
        <text>Preferential release of a C-terminal arginine or lysine residue.</text>
        <dbReference type="EC" id="3.4.16.6"/>
    </reaction>
</comment>
<comment type="caution">
    <text evidence="16">The sequence shown here is derived from an EMBL/GenBank/DDBJ whole genome shotgun (WGS) entry which is preliminary data.</text>
</comment>
<feature type="compositionally biased region" description="Gly residues" evidence="15">
    <location>
        <begin position="546"/>
        <end position="555"/>
    </location>
</feature>
<keyword evidence="10" id="KW-1133">Transmembrane helix</keyword>
<keyword evidence="5 14" id="KW-0645">Protease</keyword>
<evidence type="ECO:0000256" key="7">
    <source>
        <dbReference type="ARBA" id="ARBA00022703"/>
    </source>
</evidence>
<feature type="region of interest" description="Disordered" evidence="15">
    <location>
        <begin position="529"/>
        <end position="555"/>
    </location>
</feature>
<name>L0PFH2_PNEJI</name>
<comment type="similarity">
    <text evidence="3 14">Belongs to the peptidase S10 family.</text>
</comment>
<keyword evidence="13" id="KW-0325">Glycoprotein</keyword>
<evidence type="ECO:0000256" key="10">
    <source>
        <dbReference type="ARBA" id="ARBA00022989"/>
    </source>
</evidence>
<dbReference type="PROSITE" id="PS00560">
    <property type="entry name" value="CARBOXYPEPT_SER_HIS"/>
    <property type="match status" value="1"/>
</dbReference>
<keyword evidence="6" id="KW-0812">Transmembrane</keyword>
<evidence type="ECO:0000256" key="11">
    <source>
        <dbReference type="ARBA" id="ARBA00023034"/>
    </source>
</evidence>
<evidence type="ECO:0000256" key="15">
    <source>
        <dbReference type="SAM" id="MobiDB-lite"/>
    </source>
</evidence>
<dbReference type="Pfam" id="PF00450">
    <property type="entry name" value="Peptidase_S10"/>
    <property type="match status" value="1"/>
</dbReference>
<dbReference type="EMBL" id="CAKM01000279">
    <property type="protein sequence ID" value="CCJ31151.1"/>
    <property type="molecule type" value="Genomic_DNA"/>
</dbReference>
<dbReference type="GO" id="GO:0006915">
    <property type="term" value="P:apoptotic process"/>
    <property type="evidence" value="ECO:0007669"/>
    <property type="project" value="UniProtKB-KW"/>
</dbReference>
<dbReference type="FunCoup" id="L0PFH2">
    <property type="interactions" value="160"/>
</dbReference>
<reference evidence="16 17" key="1">
    <citation type="journal article" date="2012" name="MBio">
        <title>De novo assembly of the Pneumocystis jirovecii genome from a single bronchoalveolar lavage fluid specimen from a patient.</title>
        <authorList>
            <person name="Cisse O.H."/>
            <person name="Pagni M."/>
            <person name="Hauser P.M."/>
        </authorList>
    </citation>
    <scope>NUCLEOTIDE SEQUENCE [LARGE SCALE GENOMIC DNA]</scope>
    <source>
        <strain evidence="16 17">SE8</strain>
    </source>
</reference>
<keyword evidence="12" id="KW-0472">Membrane</keyword>
<dbReference type="InterPro" id="IPR001563">
    <property type="entry name" value="Peptidase_S10"/>
</dbReference>
<dbReference type="GO" id="GO:0006508">
    <property type="term" value="P:proteolysis"/>
    <property type="evidence" value="ECO:0007669"/>
    <property type="project" value="UniProtKB-KW"/>
</dbReference>
<dbReference type="GO" id="GO:0004185">
    <property type="term" value="F:serine-type carboxypeptidase activity"/>
    <property type="evidence" value="ECO:0007669"/>
    <property type="project" value="UniProtKB-UniRule"/>
</dbReference>
<keyword evidence="4 14" id="KW-0121">Carboxypeptidase</keyword>
<dbReference type="GO" id="GO:0005802">
    <property type="term" value="C:trans-Golgi network"/>
    <property type="evidence" value="ECO:0007669"/>
    <property type="project" value="TreeGrafter"/>
</dbReference>
<dbReference type="PRINTS" id="PR00724">
    <property type="entry name" value="CRBOXYPTASEC"/>
</dbReference>
<dbReference type="STRING" id="1209962.L0PFH2"/>
<dbReference type="InterPro" id="IPR029058">
    <property type="entry name" value="AB_hydrolase_fold"/>
</dbReference>
<evidence type="ECO:0000313" key="17">
    <source>
        <dbReference type="Proteomes" id="UP000010422"/>
    </source>
</evidence>
<gene>
    <name evidence="16" type="ORF">PNEJI1_000155</name>
</gene>
<evidence type="ECO:0000256" key="14">
    <source>
        <dbReference type="RuleBase" id="RU361156"/>
    </source>
</evidence>
<dbReference type="InParanoid" id="L0PFH2"/>
<evidence type="ECO:0000313" key="16">
    <source>
        <dbReference type="EMBL" id="CCJ31151.1"/>
    </source>
</evidence>
<evidence type="ECO:0000256" key="3">
    <source>
        <dbReference type="ARBA" id="ARBA00009431"/>
    </source>
</evidence>
<keyword evidence="9 14" id="KW-0378">Hydrolase</keyword>
<sequence>MKKIIISGFIWAYLSHIIAALDSSYYVEKLPDLSKNNNLKLHSGYIVANDRNNNSFFFLLANNRYLIDKQRLVIWLNGGPGCSSMDGAFLENGPFKFSARNMLIENQGGWNEFSNVLFVDQPAGTGFSYSLPENFAEGLPKATEDFITFLDGFFDLFPQFKEDDLYIAGESYAGQYIPYIATAILERNKKENNKHYNLKGLLIGNGWISPLAQYSSYLPFAVENKLVKKGSDLEKKVEEATQSCKTAISAGDKESMSICDRILELIVQPEYRDDKRCINIYDYRLRASSCDVNWPRELPYLVEYLRKPETMNALNIDSDKHILWEECNLRVTERFITHRSPSSFELLPKILDEINFSFLKLLSTESIISEMEWNGRKGFRKKDGTIAAKYKWTFMDKLVGYYQYDRNLTYVLIKDASHMVPYDKPLETQDMLNRFLGIDPNLILAVRKSNGWNDVGIGSIGDTDGRKEPDIYGQQKSLWSLYYHIGGIILIREYISKFGNDHPRDTSSSAPSYSHKDYNSYNGYVDTSCSKPYIQPQEGGENTDMGYGGPHRGNY</sequence>
<protein>
    <recommendedName>
        <fullName evidence="14">Carboxypeptidase</fullName>
        <ecNumber evidence="14">3.4.16.-</ecNumber>
    </recommendedName>
</protein>
<dbReference type="EC" id="3.4.16.-" evidence="14"/>
<dbReference type="Gene3D" id="3.40.50.1820">
    <property type="entry name" value="alpha/beta hydrolase"/>
    <property type="match status" value="1"/>
</dbReference>
<evidence type="ECO:0000256" key="9">
    <source>
        <dbReference type="ARBA" id="ARBA00022801"/>
    </source>
</evidence>
<dbReference type="AlphaFoldDB" id="L0PFH2"/>
<proteinExistence type="inferred from homology"/>
<feature type="chain" id="PRO_5005138763" description="Carboxypeptidase" evidence="14">
    <location>
        <begin position="21"/>
        <end position="555"/>
    </location>
</feature>
<keyword evidence="8 14" id="KW-0732">Signal</keyword>
<accession>L0PFH2</accession>
<dbReference type="PROSITE" id="PS00131">
    <property type="entry name" value="CARBOXYPEPT_SER_SER"/>
    <property type="match status" value="1"/>
</dbReference>
<evidence type="ECO:0000256" key="12">
    <source>
        <dbReference type="ARBA" id="ARBA00023136"/>
    </source>
</evidence>
<evidence type="ECO:0000256" key="1">
    <source>
        <dbReference type="ARBA" id="ARBA00001003"/>
    </source>
</evidence>
<keyword evidence="7" id="KW-0053">Apoptosis</keyword>
<evidence type="ECO:0000256" key="13">
    <source>
        <dbReference type="ARBA" id="ARBA00023180"/>
    </source>
</evidence>
<evidence type="ECO:0000256" key="4">
    <source>
        <dbReference type="ARBA" id="ARBA00022645"/>
    </source>
</evidence>
<dbReference type="VEuPathDB" id="FungiDB:PNEJI1_000155"/>
<keyword evidence="11" id="KW-0333">Golgi apparatus</keyword>
<evidence type="ECO:0000256" key="6">
    <source>
        <dbReference type="ARBA" id="ARBA00022692"/>
    </source>
</evidence>
<feature type="signal peptide" evidence="14">
    <location>
        <begin position="1"/>
        <end position="20"/>
    </location>
</feature>
<evidence type="ECO:0000256" key="8">
    <source>
        <dbReference type="ARBA" id="ARBA00022729"/>
    </source>
</evidence>
<dbReference type="Proteomes" id="UP000010422">
    <property type="component" value="Unassembled WGS sequence"/>
</dbReference>
<evidence type="ECO:0000256" key="5">
    <source>
        <dbReference type="ARBA" id="ARBA00022670"/>
    </source>
</evidence>
<dbReference type="PANTHER" id="PTHR11802">
    <property type="entry name" value="SERINE PROTEASE FAMILY S10 SERINE CARBOXYPEPTIDASE"/>
    <property type="match status" value="1"/>
</dbReference>
<dbReference type="PANTHER" id="PTHR11802:SF190">
    <property type="entry name" value="PHEROMONE-PROCESSING CARBOXYPEPTIDASE KEX1"/>
    <property type="match status" value="1"/>
</dbReference>
<dbReference type="InterPro" id="IPR033124">
    <property type="entry name" value="Ser_caboxypep_his_AS"/>
</dbReference>
<dbReference type="InterPro" id="IPR018202">
    <property type="entry name" value="Ser_caboxypep_ser_AS"/>
</dbReference>
<organism evidence="17">
    <name type="scientific">Pneumocystis jirovecii</name>
    <name type="common">Human pneumocystis pneumonia agent</name>
    <dbReference type="NCBI Taxonomy" id="42068"/>
    <lineage>
        <taxon>Eukaryota</taxon>
        <taxon>Fungi</taxon>
        <taxon>Dikarya</taxon>
        <taxon>Ascomycota</taxon>
        <taxon>Taphrinomycotina</taxon>
        <taxon>Pneumocystomycetes</taxon>
        <taxon>Pneumocystaceae</taxon>
        <taxon>Pneumocystis</taxon>
    </lineage>
</organism>
<dbReference type="SUPFAM" id="SSF53474">
    <property type="entry name" value="alpha/beta-Hydrolases"/>
    <property type="match status" value="1"/>
</dbReference>
<comment type="subcellular location">
    <subcellularLocation>
        <location evidence="2">Golgi apparatus</location>
        <location evidence="2">trans-Golgi network membrane</location>
        <topology evidence="2">Single-pass type I membrane protein</topology>
    </subcellularLocation>
</comment>